<gene>
    <name evidence="2" type="ORF">EXIGLDRAFT_749546</name>
</gene>
<feature type="chain" id="PRO_5007870672" description="Extracellular membrane protein CFEM domain-containing protein" evidence="1">
    <location>
        <begin position="19"/>
        <end position="140"/>
    </location>
</feature>
<dbReference type="EMBL" id="KV426004">
    <property type="protein sequence ID" value="KZV92659.1"/>
    <property type="molecule type" value="Genomic_DNA"/>
</dbReference>
<keyword evidence="1" id="KW-0732">Signal</keyword>
<evidence type="ECO:0000256" key="1">
    <source>
        <dbReference type="SAM" id="SignalP"/>
    </source>
</evidence>
<evidence type="ECO:0000313" key="3">
    <source>
        <dbReference type="Proteomes" id="UP000077266"/>
    </source>
</evidence>
<sequence>MRFSSLFVPVVTAAMVLSQSIDTACTNTCTQELRSSTSQSTVAQAQQCFKADSTLNEINACLCNGDLIDAFKSCFQKNCPDQAAELTAGCIRTDRKWHVGVVPHMNVLEHAVEVDETRRPKRWMAQKTLEHALVECDHRA</sequence>
<dbReference type="InParanoid" id="A0A166AK13"/>
<organism evidence="2 3">
    <name type="scientific">Exidia glandulosa HHB12029</name>
    <dbReference type="NCBI Taxonomy" id="1314781"/>
    <lineage>
        <taxon>Eukaryota</taxon>
        <taxon>Fungi</taxon>
        <taxon>Dikarya</taxon>
        <taxon>Basidiomycota</taxon>
        <taxon>Agaricomycotina</taxon>
        <taxon>Agaricomycetes</taxon>
        <taxon>Auriculariales</taxon>
        <taxon>Exidiaceae</taxon>
        <taxon>Exidia</taxon>
    </lineage>
</organism>
<keyword evidence="3" id="KW-1185">Reference proteome</keyword>
<evidence type="ECO:0000313" key="2">
    <source>
        <dbReference type="EMBL" id="KZV92659.1"/>
    </source>
</evidence>
<feature type="signal peptide" evidence="1">
    <location>
        <begin position="1"/>
        <end position="18"/>
    </location>
</feature>
<proteinExistence type="predicted"/>
<evidence type="ECO:0008006" key="4">
    <source>
        <dbReference type="Google" id="ProtNLM"/>
    </source>
</evidence>
<name>A0A166AK13_EXIGL</name>
<dbReference type="Proteomes" id="UP000077266">
    <property type="component" value="Unassembled WGS sequence"/>
</dbReference>
<dbReference type="AlphaFoldDB" id="A0A166AK13"/>
<protein>
    <recommendedName>
        <fullName evidence="4">Extracellular membrane protein CFEM domain-containing protein</fullName>
    </recommendedName>
</protein>
<accession>A0A166AK13</accession>
<reference evidence="2 3" key="1">
    <citation type="journal article" date="2016" name="Mol. Biol. Evol.">
        <title>Comparative Genomics of Early-Diverging Mushroom-Forming Fungi Provides Insights into the Origins of Lignocellulose Decay Capabilities.</title>
        <authorList>
            <person name="Nagy L.G."/>
            <person name="Riley R."/>
            <person name="Tritt A."/>
            <person name="Adam C."/>
            <person name="Daum C."/>
            <person name="Floudas D."/>
            <person name="Sun H."/>
            <person name="Yadav J.S."/>
            <person name="Pangilinan J."/>
            <person name="Larsson K.H."/>
            <person name="Matsuura K."/>
            <person name="Barry K."/>
            <person name="Labutti K."/>
            <person name="Kuo R."/>
            <person name="Ohm R.A."/>
            <person name="Bhattacharya S.S."/>
            <person name="Shirouzu T."/>
            <person name="Yoshinaga Y."/>
            <person name="Martin F.M."/>
            <person name="Grigoriev I.V."/>
            <person name="Hibbett D.S."/>
        </authorList>
    </citation>
    <scope>NUCLEOTIDE SEQUENCE [LARGE SCALE GENOMIC DNA]</scope>
    <source>
        <strain evidence="2 3">HHB12029</strain>
    </source>
</reference>